<feature type="chain" id="PRO_5047116974" evidence="6">
    <location>
        <begin position="32"/>
        <end position="468"/>
    </location>
</feature>
<gene>
    <name evidence="7" type="ORF">PDM28_09250</name>
</gene>
<dbReference type="PANTHER" id="PTHR38776:SF1">
    <property type="entry name" value="MLTA-INTERACTING PROTEIN-RELATED"/>
    <property type="match status" value="1"/>
</dbReference>
<evidence type="ECO:0000313" key="8">
    <source>
        <dbReference type="Proteomes" id="UP001305421"/>
    </source>
</evidence>
<comment type="subcellular location">
    <subcellularLocation>
        <location evidence="1">Cell outer membrane</location>
    </subcellularLocation>
</comment>
<reference evidence="7 8" key="1">
    <citation type="submission" date="2022-12" db="EMBL/GenBank/DDBJ databases">
        <title>Two new species, Stenotrophomonas aracearum and Stenotrophomonas oahuensis, isolated from Anthurium (Araceae family) in Hawaii.</title>
        <authorList>
            <person name="Chunag S.C."/>
            <person name="Dobhal S."/>
            <person name="Alvarez A."/>
            <person name="Arif M."/>
        </authorList>
    </citation>
    <scope>NUCLEOTIDE SEQUENCE [LARGE SCALE GENOMIC DNA]</scope>
    <source>
        <strain evidence="7 8">A5588</strain>
    </source>
</reference>
<protein>
    <submittedName>
        <fullName evidence="7">MipA/OmpV family protein</fullName>
    </submittedName>
</protein>
<evidence type="ECO:0000256" key="2">
    <source>
        <dbReference type="ARBA" id="ARBA00005722"/>
    </source>
</evidence>
<feature type="signal peptide" evidence="6">
    <location>
        <begin position="1"/>
        <end position="31"/>
    </location>
</feature>
<dbReference type="InterPro" id="IPR010583">
    <property type="entry name" value="MipA"/>
</dbReference>
<keyword evidence="8" id="KW-1185">Reference proteome</keyword>
<evidence type="ECO:0000256" key="3">
    <source>
        <dbReference type="ARBA" id="ARBA00022729"/>
    </source>
</evidence>
<keyword evidence="3 6" id="KW-0732">Signal</keyword>
<comment type="similarity">
    <text evidence="2">Belongs to the MipA/OmpV family.</text>
</comment>
<dbReference type="EMBL" id="CP115543">
    <property type="protein sequence ID" value="WNH50454.1"/>
    <property type="molecule type" value="Genomic_DNA"/>
</dbReference>
<evidence type="ECO:0000256" key="6">
    <source>
        <dbReference type="SAM" id="SignalP"/>
    </source>
</evidence>
<evidence type="ECO:0000313" key="7">
    <source>
        <dbReference type="EMBL" id="WNH50454.1"/>
    </source>
</evidence>
<evidence type="ECO:0000256" key="1">
    <source>
        <dbReference type="ARBA" id="ARBA00004442"/>
    </source>
</evidence>
<dbReference type="Pfam" id="PF06629">
    <property type="entry name" value="MipA"/>
    <property type="match status" value="1"/>
</dbReference>
<sequence length="468" mass="52507">MSARTRYRHSARRWQPALLAAALSASAPLAAQDAMLGTILEEPGAAGLGFLSRIESSPYKGADDRVDLMPLYLYEGERFFLRSNAAGVRFATQENQGLELFVERRLEGYPEDETPDILEGMETRNSEADIGARYYFKHNDHALDLSVRQDLSNNSNGTEIRAAYGHTWRGDRWALQPVISLNWRSAKLNDYYFGVEDYEVTPERSAYSAGSGVDVVAGLYGRYRILENWSLLGGVYAKRYSSTVRNSPLVDSNLEWGGMVGAAYDFGNGQVRWDDDHTPTYVKVFYGRDSADGCHLVKIMTFSCVSLNDDDPTDIWGVHVGRPFVSGLNGWPLDLVGYVGILRHNERGHQPDAWQIDAYMKGFYYGFPWSHRVKTRIGFGFGVSYAERVPYAEVQAQAQRERNTSKVLNYLDPSIDVSLGDIFGSERWHELYFGFGVSHRSGIFGSAQMLGTVDGGSNYIYTYLEGAF</sequence>
<organism evidence="7 8">
    <name type="scientific">Stenotrophomonas aracearum</name>
    <dbReference type="NCBI Taxonomy" id="3003272"/>
    <lineage>
        <taxon>Bacteria</taxon>
        <taxon>Pseudomonadati</taxon>
        <taxon>Pseudomonadota</taxon>
        <taxon>Gammaproteobacteria</taxon>
        <taxon>Lysobacterales</taxon>
        <taxon>Lysobacteraceae</taxon>
        <taxon>Stenotrophomonas</taxon>
    </lineage>
</organism>
<proteinExistence type="inferred from homology"/>
<accession>A0ABY9YHW7</accession>
<dbReference type="Proteomes" id="UP001305421">
    <property type="component" value="Chromosome"/>
</dbReference>
<dbReference type="RefSeq" id="WP_311184558.1">
    <property type="nucleotide sequence ID" value="NZ_CP115543.1"/>
</dbReference>
<name>A0ABY9YHW7_9GAMM</name>
<dbReference type="PANTHER" id="PTHR38776">
    <property type="entry name" value="MLTA-INTERACTING PROTEIN-RELATED"/>
    <property type="match status" value="1"/>
</dbReference>
<keyword evidence="5" id="KW-0998">Cell outer membrane</keyword>
<keyword evidence="4" id="KW-0472">Membrane</keyword>
<evidence type="ECO:0000256" key="5">
    <source>
        <dbReference type="ARBA" id="ARBA00023237"/>
    </source>
</evidence>
<evidence type="ECO:0000256" key="4">
    <source>
        <dbReference type="ARBA" id="ARBA00023136"/>
    </source>
</evidence>